<dbReference type="EMBL" id="VJNB01000003">
    <property type="protein sequence ID" value="TSE20443.1"/>
    <property type="molecule type" value="Genomic_DNA"/>
</dbReference>
<evidence type="ECO:0000313" key="11">
    <source>
        <dbReference type="EMBL" id="TSE20443.1"/>
    </source>
</evidence>
<evidence type="ECO:0000259" key="9">
    <source>
        <dbReference type="Pfam" id="PF00361"/>
    </source>
</evidence>
<dbReference type="Proteomes" id="UP000315736">
    <property type="component" value="Unassembled WGS sequence"/>
</dbReference>
<dbReference type="GO" id="GO:0015990">
    <property type="term" value="P:electron transport coupled proton transport"/>
    <property type="evidence" value="ECO:0007669"/>
    <property type="project" value="TreeGrafter"/>
</dbReference>
<keyword evidence="4 7" id="KW-0812">Transmembrane</keyword>
<evidence type="ECO:0000256" key="2">
    <source>
        <dbReference type="ARBA" id="ARBA00022448"/>
    </source>
</evidence>
<evidence type="ECO:0000256" key="4">
    <source>
        <dbReference type="ARBA" id="ARBA00022692"/>
    </source>
</evidence>
<protein>
    <recommendedName>
        <fullName evidence="7">Probable inorganic carbon transporter subunit DabB</fullName>
    </recommendedName>
</protein>
<feature type="domain" description="NADH-Ubiquinone oxidoreductase (complex I) chain 5 N-terminal" evidence="10">
    <location>
        <begin position="81"/>
        <end position="122"/>
    </location>
</feature>
<comment type="function">
    <text evidence="7">Part of an energy-coupled inorganic carbon pump.</text>
</comment>
<keyword evidence="3 7" id="KW-1003">Cell membrane</keyword>
<name>A0A554WA31_9BURK</name>
<evidence type="ECO:0000259" key="10">
    <source>
        <dbReference type="Pfam" id="PF00662"/>
    </source>
</evidence>
<feature type="transmembrane region" description="Helical" evidence="7">
    <location>
        <begin position="87"/>
        <end position="105"/>
    </location>
</feature>
<accession>A0A554WA31</accession>
<comment type="subunit">
    <text evidence="7">Forms a complex with DabA.</text>
</comment>
<organism evidence="11 12">
    <name type="scientific">Tepidimonas alkaliphilus</name>
    <dbReference type="NCBI Taxonomy" id="2588942"/>
    <lineage>
        <taxon>Bacteria</taxon>
        <taxon>Pseudomonadati</taxon>
        <taxon>Pseudomonadota</taxon>
        <taxon>Betaproteobacteria</taxon>
        <taxon>Burkholderiales</taxon>
        <taxon>Tepidimonas</taxon>
    </lineage>
</organism>
<feature type="domain" description="NADH:quinone oxidoreductase/Mrp antiporter transmembrane" evidence="9">
    <location>
        <begin position="139"/>
        <end position="356"/>
    </location>
</feature>
<dbReference type="Pfam" id="PF00361">
    <property type="entry name" value="Proton_antipo_M"/>
    <property type="match status" value="1"/>
</dbReference>
<feature type="transmembrane region" description="Helical" evidence="7">
    <location>
        <begin position="12"/>
        <end position="32"/>
    </location>
</feature>
<dbReference type="InterPro" id="IPR001516">
    <property type="entry name" value="Proton_antipo_N"/>
</dbReference>
<keyword evidence="2 7" id="KW-0813">Transport</keyword>
<reference evidence="11 12" key="1">
    <citation type="submission" date="2019-07" db="EMBL/GenBank/DDBJ databases">
        <title>Tepidimonas alkaliphilus YIM 72238 draft genome.</title>
        <authorList>
            <person name="Da Costa M.S."/>
            <person name="Froufe H.J.C."/>
            <person name="Egas C."/>
            <person name="Albuquerque L."/>
        </authorList>
    </citation>
    <scope>NUCLEOTIDE SEQUENCE [LARGE SCALE GENOMIC DNA]</scope>
    <source>
        <strain evidence="11 12">YIM 72238</strain>
    </source>
</reference>
<feature type="transmembrane region" description="Helical" evidence="7">
    <location>
        <begin position="323"/>
        <end position="342"/>
    </location>
</feature>
<dbReference type="GO" id="GO:0003954">
    <property type="term" value="F:NADH dehydrogenase activity"/>
    <property type="evidence" value="ECO:0007669"/>
    <property type="project" value="TreeGrafter"/>
</dbReference>
<gene>
    <name evidence="11" type="primary">nuoL_2</name>
    <name evidence="7" type="synonym">dabB</name>
    <name evidence="11" type="ORF">Talka_00789</name>
</gene>
<proteinExistence type="inferred from homology"/>
<feature type="transmembrane region" description="Helical" evidence="7">
    <location>
        <begin position="125"/>
        <end position="151"/>
    </location>
</feature>
<keyword evidence="5 7" id="KW-1133">Transmembrane helix</keyword>
<evidence type="ECO:0000256" key="5">
    <source>
        <dbReference type="ARBA" id="ARBA00022989"/>
    </source>
</evidence>
<feature type="transmembrane region" description="Helical" evidence="7">
    <location>
        <begin position="376"/>
        <end position="398"/>
    </location>
</feature>
<dbReference type="GO" id="GO:0042773">
    <property type="term" value="P:ATP synthesis coupled electron transport"/>
    <property type="evidence" value="ECO:0007669"/>
    <property type="project" value="InterPro"/>
</dbReference>
<feature type="transmembrane region" description="Helical" evidence="7">
    <location>
        <begin position="404"/>
        <end position="429"/>
    </location>
</feature>
<feature type="transmembrane region" description="Helical" evidence="7">
    <location>
        <begin position="436"/>
        <end position="453"/>
    </location>
</feature>
<dbReference type="AlphaFoldDB" id="A0A554WA31"/>
<feature type="transmembrane region" description="Helical" evidence="7">
    <location>
        <begin position="254"/>
        <end position="272"/>
    </location>
</feature>
<feature type="transmembrane region" description="Helical" evidence="7">
    <location>
        <begin position="44"/>
        <end position="67"/>
    </location>
</feature>
<evidence type="ECO:0000256" key="1">
    <source>
        <dbReference type="ARBA" id="ARBA00004127"/>
    </source>
</evidence>
<evidence type="ECO:0000313" key="12">
    <source>
        <dbReference type="Proteomes" id="UP000315736"/>
    </source>
</evidence>
<dbReference type="PANTHER" id="PTHR42829">
    <property type="entry name" value="NADH-UBIQUINONE OXIDOREDUCTASE CHAIN 5"/>
    <property type="match status" value="1"/>
</dbReference>
<comment type="caution">
    <text evidence="11">The sequence shown here is derived from an EMBL/GenBank/DDBJ whole genome shotgun (WGS) entry which is preliminary data.</text>
</comment>
<dbReference type="InterPro" id="IPR046396">
    <property type="entry name" value="Transporter_DabB"/>
</dbReference>
<comment type="similarity">
    <text evidence="7">Belongs to the inorganic carbon transporter (TC 9.A.2) DabB family.</text>
</comment>
<evidence type="ECO:0000256" key="6">
    <source>
        <dbReference type="ARBA" id="ARBA00023136"/>
    </source>
</evidence>
<evidence type="ECO:0000256" key="7">
    <source>
        <dbReference type="HAMAP-Rule" id="MF_00862"/>
    </source>
</evidence>
<dbReference type="GO" id="GO:0012505">
    <property type="term" value="C:endomembrane system"/>
    <property type="evidence" value="ECO:0007669"/>
    <property type="project" value="UniProtKB-SubCell"/>
</dbReference>
<feature type="transmembrane region" description="Helical" evidence="7">
    <location>
        <begin position="284"/>
        <end position="303"/>
    </location>
</feature>
<dbReference type="InterPro" id="IPR001750">
    <property type="entry name" value="ND/Mrp_TM"/>
</dbReference>
<dbReference type="PANTHER" id="PTHR42829:SF1">
    <property type="entry name" value="INORGANIC CARBON TRANSPORTER SUBUNIT DABB-RELATED"/>
    <property type="match status" value="1"/>
</dbReference>
<evidence type="ECO:0000256" key="8">
    <source>
        <dbReference type="RuleBase" id="RU000320"/>
    </source>
</evidence>
<dbReference type="InterPro" id="IPR003945">
    <property type="entry name" value="NU5C-like"/>
</dbReference>
<dbReference type="NCBIfam" id="NF006029">
    <property type="entry name" value="PRK08168.1"/>
    <property type="match status" value="1"/>
</dbReference>
<comment type="subcellular location">
    <subcellularLocation>
        <location evidence="7">Cell membrane</location>
        <topology evidence="7">Multi-pass membrane protein</topology>
    </subcellularLocation>
    <subcellularLocation>
        <location evidence="1">Endomembrane system</location>
        <topology evidence="1">Multi-pass membrane protein</topology>
    </subcellularLocation>
    <subcellularLocation>
        <location evidence="8">Membrane</location>
        <topology evidence="8">Multi-pass membrane protein</topology>
    </subcellularLocation>
</comment>
<sequence>MAMAELWSPVWAWAAPAALAWVGAVPAAAANARPQTMARANVAAAWLALLVAMGVAAAHAAGLPGQWRTSGVALPFSMGEARLSVDINSLTVVMLLLVSYVGVIVSRFAARYMEGDPDRGRFHKWLALTLTCILVLITAGNLLLFAAAWVATSLSLHQLLVFYRQRPMAVLAAHKKFIASRLGDASLLVAAALMGSTLQTLEFAELQARMADWSGPLPLSLEVASVLIVISAMLKSAQFPLHGWLIQVMEAPTPVSALLHAGIVNAGAFVVLRTSPVLSYANEALMLLGLVSLVTLALASLVMLTQTSIKVSLAWSTTAQMGFMLLECALGLYSLAMLHLVAHSLYKAHAFLASGSGADAYRAPVLRGPVAAPSRLAVVAALLAGWGLMAGLGALAGWDWKGQPALIAVTSVVATAAAFLMLQTVAWLGAAAWGRALAHAALLVVTYGVLHAVFDGLINPSVQPLAQPQAPGLWILAALTTLTAPALLLMQRRLQQPRAAWQRRLVIHLANGLYVDVWITRLLERLWPLPPRGAAT</sequence>
<evidence type="ECO:0000256" key="3">
    <source>
        <dbReference type="ARBA" id="ARBA00022475"/>
    </source>
</evidence>
<dbReference type="GO" id="GO:0005886">
    <property type="term" value="C:plasma membrane"/>
    <property type="evidence" value="ECO:0007669"/>
    <property type="project" value="UniProtKB-SubCell"/>
</dbReference>
<dbReference type="GO" id="GO:0008137">
    <property type="term" value="F:NADH dehydrogenase (ubiquinone) activity"/>
    <property type="evidence" value="ECO:0007669"/>
    <property type="project" value="InterPro"/>
</dbReference>
<keyword evidence="11" id="KW-0560">Oxidoreductase</keyword>
<keyword evidence="6 7" id="KW-0472">Membrane</keyword>
<dbReference type="PRINTS" id="PR01434">
    <property type="entry name" value="NADHDHGNASE5"/>
</dbReference>
<dbReference type="HAMAP" id="MF_00862">
    <property type="entry name" value="DabB"/>
    <property type="match status" value="1"/>
</dbReference>
<keyword evidence="12" id="KW-1185">Reference proteome</keyword>
<dbReference type="Pfam" id="PF00662">
    <property type="entry name" value="Proton_antipo_N"/>
    <property type="match status" value="1"/>
</dbReference>
<feature type="transmembrane region" description="Helical" evidence="7">
    <location>
        <begin position="473"/>
        <end position="490"/>
    </location>
</feature>